<dbReference type="AlphaFoldDB" id="A0AAC9NZ64"/>
<evidence type="ECO:0000256" key="1">
    <source>
        <dbReference type="SAM" id="MobiDB-lite"/>
    </source>
</evidence>
<feature type="region of interest" description="Disordered" evidence="1">
    <location>
        <begin position="26"/>
        <end position="64"/>
    </location>
</feature>
<proteinExistence type="predicted"/>
<dbReference type="KEGG" id="cdq:BOQ54_13915"/>
<reference evidence="2 3" key="1">
    <citation type="submission" date="2016-11" db="EMBL/GenBank/DDBJ databases">
        <title>Complete genome sequence of the aerobically denitrifying bacterium Chelatococcus daeguensis TAD1.</title>
        <authorList>
            <person name="Yang Y."/>
            <person name="Huang S."/>
            <person name="Lin E."/>
        </authorList>
    </citation>
    <scope>NUCLEOTIDE SEQUENCE [LARGE SCALE GENOMIC DNA]</scope>
    <source>
        <strain evidence="2 3">TAD1</strain>
    </source>
</reference>
<name>A0AAC9NZ64_9HYPH</name>
<evidence type="ECO:0000313" key="3">
    <source>
        <dbReference type="Proteomes" id="UP000182703"/>
    </source>
</evidence>
<organism evidence="2 3">
    <name type="scientific">Chelatococcus daeguensis</name>
    <dbReference type="NCBI Taxonomy" id="444444"/>
    <lineage>
        <taxon>Bacteria</taxon>
        <taxon>Pseudomonadati</taxon>
        <taxon>Pseudomonadota</taxon>
        <taxon>Alphaproteobacteria</taxon>
        <taxon>Hyphomicrobiales</taxon>
        <taxon>Chelatococcaceae</taxon>
        <taxon>Chelatococcus</taxon>
    </lineage>
</organism>
<dbReference type="Proteomes" id="UP000182703">
    <property type="component" value="Chromosome"/>
</dbReference>
<sequence length="64" mass="6788">MREEAGADKTSPRSSAIICQIDATRLYSGQSPSSTIDDCFGPAGSERRETVSARPGRQAPAEMS</sequence>
<accession>A0AAC9NZ64</accession>
<keyword evidence="3" id="KW-1185">Reference proteome</keyword>
<evidence type="ECO:0000313" key="2">
    <source>
        <dbReference type="EMBL" id="APF38284.1"/>
    </source>
</evidence>
<dbReference type="EMBL" id="CP018095">
    <property type="protein sequence ID" value="APF38284.1"/>
    <property type="molecule type" value="Genomic_DNA"/>
</dbReference>
<gene>
    <name evidence="2" type="ORF">BOQ54_13915</name>
</gene>
<protein>
    <submittedName>
        <fullName evidence="2">Uncharacterized protein</fullName>
    </submittedName>
</protein>
<feature type="compositionally biased region" description="Polar residues" evidence="1">
    <location>
        <begin position="27"/>
        <end position="36"/>
    </location>
</feature>